<keyword evidence="5" id="KW-0067">ATP-binding</keyword>
<protein>
    <recommendedName>
        <fullName evidence="7">Origin recognition complex subunit 5</fullName>
    </recommendedName>
</protein>
<feature type="domain" description="Orc1-like AAA ATPase" evidence="8">
    <location>
        <begin position="71"/>
        <end position="217"/>
    </location>
</feature>
<dbReference type="PANTHER" id="PTHR12705">
    <property type="entry name" value="ORIGIN RECOGNITION COMPLEX SUBUNIT 5"/>
    <property type="match status" value="1"/>
</dbReference>
<dbReference type="GO" id="GO:0005524">
    <property type="term" value="F:ATP binding"/>
    <property type="evidence" value="ECO:0007669"/>
    <property type="project" value="UniProtKB-KW"/>
</dbReference>
<evidence type="ECO:0000256" key="1">
    <source>
        <dbReference type="ARBA" id="ARBA00004123"/>
    </source>
</evidence>
<dbReference type="Gene3D" id="3.40.50.300">
    <property type="entry name" value="P-loop containing nucleotide triphosphate hydrolases"/>
    <property type="match status" value="1"/>
</dbReference>
<dbReference type="Pfam" id="PF21639">
    <property type="entry name" value="ORC5_lid"/>
    <property type="match status" value="1"/>
</dbReference>
<evidence type="ECO:0000256" key="3">
    <source>
        <dbReference type="ARBA" id="ARBA00022705"/>
    </source>
</evidence>
<dbReference type="GO" id="GO:0003688">
    <property type="term" value="F:DNA replication origin binding"/>
    <property type="evidence" value="ECO:0007669"/>
    <property type="project" value="TreeGrafter"/>
</dbReference>
<dbReference type="InterPro" id="IPR041664">
    <property type="entry name" value="AAA_16"/>
</dbReference>
<keyword evidence="6" id="KW-0539">Nucleus</keyword>
<reference evidence="11" key="1">
    <citation type="submission" date="2022-08" db="UniProtKB">
        <authorList>
            <consortium name="EnsemblMetazoa"/>
        </authorList>
    </citation>
    <scope>IDENTIFICATION</scope>
    <source>
        <strain evidence="11">05x7-T-G4-1.051#20</strain>
    </source>
</reference>
<comment type="subcellular location">
    <subcellularLocation>
        <location evidence="1">Nucleus</location>
    </subcellularLocation>
</comment>
<keyword evidence="12" id="KW-1185">Reference proteome</keyword>
<dbReference type="InterPro" id="IPR020796">
    <property type="entry name" value="ORC5"/>
</dbReference>
<evidence type="ECO:0000259" key="8">
    <source>
        <dbReference type="Pfam" id="PF13191"/>
    </source>
</evidence>
<accession>A0A8W8LP35</accession>
<evidence type="ECO:0000256" key="7">
    <source>
        <dbReference type="ARBA" id="ARBA00069657"/>
    </source>
</evidence>
<evidence type="ECO:0000313" key="11">
    <source>
        <dbReference type="EnsemblMetazoa" id="G28957.7:cds"/>
    </source>
</evidence>
<dbReference type="AlphaFoldDB" id="A0A8W8LP35"/>
<evidence type="ECO:0000256" key="5">
    <source>
        <dbReference type="ARBA" id="ARBA00022840"/>
    </source>
</evidence>
<dbReference type="SUPFAM" id="SSF52540">
    <property type="entry name" value="P-loop containing nucleoside triphosphate hydrolases"/>
    <property type="match status" value="1"/>
</dbReference>
<feature type="domain" description="ORC5 lid" evidence="10">
    <location>
        <begin position="266"/>
        <end position="333"/>
    </location>
</feature>
<keyword evidence="4" id="KW-0547">Nucleotide-binding</keyword>
<dbReference type="Proteomes" id="UP000005408">
    <property type="component" value="Unassembled WGS sequence"/>
</dbReference>
<dbReference type="Pfam" id="PF13191">
    <property type="entry name" value="AAA_16"/>
    <property type="match status" value="1"/>
</dbReference>
<comment type="similarity">
    <text evidence="2">Belongs to the ORC5 family.</text>
</comment>
<organism evidence="11 12">
    <name type="scientific">Magallana gigas</name>
    <name type="common">Pacific oyster</name>
    <name type="synonym">Crassostrea gigas</name>
    <dbReference type="NCBI Taxonomy" id="29159"/>
    <lineage>
        <taxon>Eukaryota</taxon>
        <taxon>Metazoa</taxon>
        <taxon>Spiralia</taxon>
        <taxon>Lophotrochozoa</taxon>
        <taxon>Mollusca</taxon>
        <taxon>Bivalvia</taxon>
        <taxon>Autobranchia</taxon>
        <taxon>Pteriomorphia</taxon>
        <taxon>Ostreida</taxon>
        <taxon>Ostreoidea</taxon>
        <taxon>Ostreidae</taxon>
        <taxon>Magallana</taxon>
    </lineage>
</organism>
<name>A0A8W8LP35_MAGGI</name>
<proteinExistence type="inferred from homology"/>
<keyword evidence="3" id="KW-0235">DNA replication</keyword>
<dbReference type="InterPro" id="IPR027417">
    <property type="entry name" value="P-loop_NTPase"/>
</dbReference>
<evidence type="ECO:0000259" key="9">
    <source>
        <dbReference type="Pfam" id="PF14630"/>
    </source>
</evidence>
<dbReference type="Pfam" id="PF14630">
    <property type="entry name" value="ORC5_C"/>
    <property type="match status" value="1"/>
</dbReference>
<evidence type="ECO:0000256" key="4">
    <source>
        <dbReference type="ARBA" id="ARBA00022741"/>
    </source>
</evidence>
<dbReference type="PANTHER" id="PTHR12705:SF0">
    <property type="entry name" value="ORIGIN RECOGNITION COMPLEX SUBUNIT 5"/>
    <property type="match status" value="1"/>
</dbReference>
<feature type="domain" description="Origin recognition complex subunit 5 C-terminal" evidence="9">
    <location>
        <begin position="366"/>
        <end position="495"/>
    </location>
</feature>
<evidence type="ECO:0000259" key="10">
    <source>
        <dbReference type="Pfam" id="PF21639"/>
    </source>
</evidence>
<sequence>MYIKVLFCVQILSSSLTGHANTATLSKTSTVLHVQTFIIIRLPIRSNSARDMDAGSEPPIADTVSSISESIPCRESQIKLLLSLFGEKRCMTVPAIFAYGHTATGKSAVINSILKTCKLPHVLVNCVECYSSRFLYEAVLNGLYTNNGRQKPETPVKCENMNDFVRLFRHTCMDLHLQNETVYIVIDKAERLREMDTNILPAFLGLQELADGNVCVILLSEIVWEKFRCGTGFQEPFIVQFPDYNKDELLRILVRSAPEGYSAEFYQMYLSLVLSVFHIVCRNLSELQHLAAINFRKYIEPIKNGEATESDSRKLWKNFEPHLKKALQTVYLREVSSTQWERMLEESDAGKMMTQQGLSSRTHVELPYYSKYLLIAAYLASYNPAKSDKKFFSKHSDKHKKSKVIKKQERTNNHMLGPKPFPLDRLMAVFYAIVEGKVAPTANIFMQITSLVSVHLLSQVAGDDQIDVPKYKCLVSLDFIKSVARTVNFDVVRYLYDFV</sequence>
<dbReference type="InterPro" id="IPR047088">
    <property type="entry name" value="ORC5_C"/>
</dbReference>
<evidence type="ECO:0000256" key="6">
    <source>
        <dbReference type="ARBA" id="ARBA00023242"/>
    </source>
</evidence>
<dbReference type="GO" id="GO:0006270">
    <property type="term" value="P:DNA replication initiation"/>
    <property type="evidence" value="ECO:0007669"/>
    <property type="project" value="TreeGrafter"/>
</dbReference>
<dbReference type="InterPro" id="IPR048866">
    <property type="entry name" value="ORC5_lid"/>
</dbReference>
<dbReference type="GO" id="GO:0005664">
    <property type="term" value="C:nuclear origin of replication recognition complex"/>
    <property type="evidence" value="ECO:0007669"/>
    <property type="project" value="TreeGrafter"/>
</dbReference>
<dbReference type="FunFam" id="3.40.50.300:FF:000673">
    <property type="entry name" value="Origin recognition complex subunit 5"/>
    <property type="match status" value="1"/>
</dbReference>
<dbReference type="EnsemblMetazoa" id="G28957.7">
    <property type="protein sequence ID" value="G28957.7:cds"/>
    <property type="gene ID" value="G28957"/>
</dbReference>
<evidence type="ECO:0000313" key="12">
    <source>
        <dbReference type="Proteomes" id="UP000005408"/>
    </source>
</evidence>
<evidence type="ECO:0000256" key="2">
    <source>
        <dbReference type="ARBA" id="ARBA00006269"/>
    </source>
</evidence>